<feature type="compositionally biased region" description="Acidic residues" evidence="5">
    <location>
        <begin position="14"/>
        <end position="24"/>
    </location>
</feature>
<dbReference type="NCBIfam" id="TIGR01557">
    <property type="entry name" value="myb_SHAQKYF"/>
    <property type="match status" value="1"/>
</dbReference>
<feature type="region of interest" description="Disordered" evidence="5">
    <location>
        <begin position="1"/>
        <end position="24"/>
    </location>
</feature>
<dbReference type="EMBL" id="JAXQNO010000005">
    <property type="protein sequence ID" value="KAK4797713.1"/>
    <property type="molecule type" value="Genomic_DNA"/>
</dbReference>
<feature type="region of interest" description="Disordered" evidence="5">
    <location>
        <begin position="34"/>
        <end position="53"/>
    </location>
</feature>
<feature type="compositionally biased region" description="Basic and acidic residues" evidence="5">
    <location>
        <begin position="1"/>
        <end position="13"/>
    </location>
</feature>
<dbReference type="GO" id="GO:0003700">
    <property type="term" value="F:DNA-binding transcription factor activity"/>
    <property type="evidence" value="ECO:0007669"/>
    <property type="project" value="InterPro"/>
</dbReference>
<dbReference type="GO" id="GO:0005634">
    <property type="term" value="C:nucleus"/>
    <property type="evidence" value="ECO:0007669"/>
    <property type="project" value="UniProtKB-SubCell"/>
</dbReference>
<dbReference type="SUPFAM" id="SSF46689">
    <property type="entry name" value="Homeodomain-like"/>
    <property type="match status" value="1"/>
</dbReference>
<evidence type="ECO:0000256" key="2">
    <source>
        <dbReference type="ARBA" id="ARBA00023015"/>
    </source>
</evidence>
<evidence type="ECO:0000256" key="1">
    <source>
        <dbReference type="ARBA" id="ARBA00004123"/>
    </source>
</evidence>
<dbReference type="AlphaFoldDB" id="A0AAN7LXC3"/>
<dbReference type="PANTHER" id="PTHR31314:SF168">
    <property type="entry name" value="MYB-LIKE HTH TRANSCRIPTIONAL REGULATOR FAMILY PROTEIN"/>
    <property type="match status" value="1"/>
</dbReference>
<dbReference type="InterPro" id="IPR006447">
    <property type="entry name" value="Myb_dom_plants"/>
</dbReference>
<dbReference type="InterPro" id="IPR017930">
    <property type="entry name" value="Myb_dom"/>
</dbReference>
<feature type="domain" description="HTH myb-type" evidence="6">
    <location>
        <begin position="57"/>
        <end position="117"/>
    </location>
</feature>
<dbReference type="Gene3D" id="1.10.10.60">
    <property type="entry name" value="Homeodomain-like"/>
    <property type="match status" value="1"/>
</dbReference>
<sequence length="296" mass="32895">MAEDSSERLHGCESEENEDGCGCGDEEVFVLSSVDSSKVEEGTAEKRSPPRVRPYARSKIPRIRWTSDLHLQFINAVERLGGQERATPKLVLQLMNVKGLRIHHVKSHLQMFRNRKANLQGQVLWDHYRHLGDGERKIFNLKEIPIVQHLNRSRNGESHWSAQSAGHLNKLQNNNINIPAGGFLLNRMHLADKMFGPNPYRNSPSGISISGTGPEGIRGRMHSGNREMSKKSIKLSAAASAGIDLTLSLGVKGNEVLHTMKQEEELEMEKLCSEEILSEISDGLSLSLCSAVSFGN</sequence>
<protein>
    <recommendedName>
        <fullName evidence="6">HTH myb-type domain-containing protein</fullName>
    </recommendedName>
</protein>
<organism evidence="7 8">
    <name type="scientific">Trapa natans</name>
    <name type="common">Water chestnut</name>
    <dbReference type="NCBI Taxonomy" id="22666"/>
    <lineage>
        <taxon>Eukaryota</taxon>
        <taxon>Viridiplantae</taxon>
        <taxon>Streptophyta</taxon>
        <taxon>Embryophyta</taxon>
        <taxon>Tracheophyta</taxon>
        <taxon>Spermatophyta</taxon>
        <taxon>Magnoliopsida</taxon>
        <taxon>eudicotyledons</taxon>
        <taxon>Gunneridae</taxon>
        <taxon>Pentapetalae</taxon>
        <taxon>rosids</taxon>
        <taxon>malvids</taxon>
        <taxon>Myrtales</taxon>
        <taxon>Lythraceae</taxon>
        <taxon>Trapa</taxon>
    </lineage>
</organism>
<evidence type="ECO:0000259" key="6">
    <source>
        <dbReference type="PROSITE" id="PS51294"/>
    </source>
</evidence>
<evidence type="ECO:0000256" key="4">
    <source>
        <dbReference type="ARBA" id="ARBA00023242"/>
    </source>
</evidence>
<keyword evidence="3" id="KW-0804">Transcription</keyword>
<dbReference type="PROSITE" id="PS51294">
    <property type="entry name" value="HTH_MYB"/>
    <property type="match status" value="1"/>
</dbReference>
<gene>
    <name evidence="7" type="ORF">SAY86_030039</name>
</gene>
<dbReference type="FunFam" id="1.10.10.60:FF:000007">
    <property type="entry name" value="Two-component response regulator"/>
    <property type="match status" value="1"/>
</dbReference>
<evidence type="ECO:0000313" key="8">
    <source>
        <dbReference type="Proteomes" id="UP001346149"/>
    </source>
</evidence>
<dbReference type="Pfam" id="PF00249">
    <property type="entry name" value="Myb_DNA-binding"/>
    <property type="match status" value="1"/>
</dbReference>
<keyword evidence="2" id="KW-0805">Transcription regulation</keyword>
<dbReference type="GO" id="GO:0003677">
    <property type="term" value="F:DNA binding"/>
    <property type="evidence" value="ECO:0007669"/>
    <property type="project" value="InterPro"/>
</dbReference>
<keyword evidence="8" id="KW-1185">Reference proteome</keyword>
<evidence type="ECO:0000313" key="7">
    <source>
        <dbReference type="EMBL" id="KAK4797713.1"/>
    </source>
</evidence>
<evidence type="ECO:0000256" key="5">
    <source>
        <dbReference type="SAM" id="MobiDB-lite"/>
    </source>
</evidence>
<keyword evidence="4" id="KW-0539">Nucleus</keyword>
<dbReference type="Proteomes" id="UP001346149">
    <property type="component" value="Unassembled WGS sequence"/>
</dbReference>
<proteinExistence type="predicted"/>
<dbReference type="InterPro" id="IPR046955">
    <property type="entry name" value="PHR1-like"/>
</dbReference>
<evidence type="ECO:0000256" key="3">
    <source>
        <dbReference type="ARBA" id="ARBA00023163"/>
    </source>
</evidence>
<comment type="subcellular location">
    <subcellularLocation>
        <location evidence="1">Nucleus</location>
    </subcellularLocation>
</comment>
<dbReference type="InterPro" id="IPR001005">
    <property type="entry name" value="SANT/Myb"/>
</dbReference>
<accession>A0AAN7LXC3</accession>
<name>A0AAN7LXC3_TRANT</name>
<feature type="compositionally biased region" description="Basic and acidic residues" evidence="5">
    <location>
        <begin position="37"/>
        <end position="48"/>
    </location>
</feature>
<dbReference type="InterPro" id="IPR009057">
    <property type="entry name" value="Homeodomain-like_sf"/>
</dbReference>
<dbReference type="PANTHER" id="PTHR31314">
    <property type="entry name" value="MYB FAMILY TRANSCRIPTION FACTOR PHL7-LIKE"/>
    <property type="match status" value="1"/>
</dbReference>
<comment type="caution">
    <text evidence="7">The sequence shown here is derived from an EMBL/GenBank/DDBJ whole genome shotgun (WGS) entry which is preliminary data.</text>
</comment>
<reference evidence="7 8" key="1">
    <citation type="journal article" date="2023" name="Hortic Res">
        <title>Pangenome of water caltrop reveals structural variations and asymmetric subgenome divergence after allopolyploidization.</title>
        <authorList>
            <person name="Zhang X."/>
            <person name="Chen Y."/>
            <person name="Wang L."/>
            <person name="Yuan Y."/>
            <person name="Fang M."/>
            <person name="Shi L."/>
            <person name="Lu R."/>
            <person name="Comes H.P."/>
            <person name="Ma Y."/>
            <person name="Chen Y."/>
            <person name="Huang G."/>
            <person name="Zhou Y."/>
            <person name="Zheng Z."/>
            <person name="Qiu Y."/>
        </authorList>
    </citation>
    <scope>NUCLEOTIDE SEQUENCE [LARGE SCALE GENOMIC DNA]</scope>
    <source>
        <strain evidence="7">F231</strain>
    </source>
</reference>